<dbReference type="EMBL" id="SNXY01000006">
    <property type="protein sequence ID" value="TDP86911.1"/>
    <property type="molecule type" value="Genomic_DNA"/>
</dbReference>
<dbReference type="InterPro" id="IPR013785">
    <property type="entry name" value="Aldolase_TIM"/>
</dbReference>
<dbReference type="OrthoDB" id="7580479at2"/>
<evidence type="ECO:0000256" key="4">
    <source>
        <dbReference type="ARBA" id="ARBA00023270"/>
    </source>
</evidence>
<evidence type="ECO:0000256" key="2">
    <source>
        <dbReference type="ARBA" id="ARBA00012553"/>
    </source>
</evidence>
<evidence type="ECO:0000256" key="1">
    <source>
        <dbReference type="ARBA" id="ARBA00003810"/>
    </source>
</evidence>
<keyword evidence="3" id="KW-0456">Lyase</keyword>
<evidence type="ECO:0000256" key="5">
    <source>
        <dbReference type="ARBA" id="ARBA00032523"/>
    </source>
</evidence>
<keyword evidence="9" id="KW-1185">Reference proteome</keyword>
<dbReference type="RefSeq" id="WP_126536371.1">
    <property type="nucleotide sequence ID" value="NZ_BSPM01000008.1"/>
</dbReference>
<protein>
    <recommendedName>
        <fullName evidence="2">(5-formylfuran-3-yl)methyl phosphate synthase</fullName>
        <ecNumber evidence="2">4.2.3.153</ecNumber>
    </recommendedName>
    <alternativeName>
        <fullName evidence="5">4-(hydroxymethyl)-2-furancarboxaldehyde-phosphate synthase</fullName>
    </alternativeName>
</protein>
<dbReference type="EC" id="4.2.3.153" evidence="2"/>
<evidence type="ECO:0000256" key="7">
    <source>
        <dbReference type="PIRSR" id="PIRSR015957-1"/>
    </source>
</evidence>
<dbReference type="PIRSF" id="PIRSF015957">
    <property type="entry name" value="UCP015957"/>
    <property type="match status" value="1"/>
</dbReference>
<accession>A0A4R6RJU5</accession>
<feature type="active site" description="Proton acceptor" evidence="7">
    <location>
        <position position="81"/>
    </location>
</feature>
<feature type="active site" description="Schiff-base intermediate with substrate" evidence="7">
    <location>
        <position position="28"/>
    </location>
</feature>
<gene>
    <name evidence="8" type="ORF">EDD54_0795</name>
</gene>
<dbReference type="Gene3D" id="3.20.20.70">
    <property type="entry name" value="Aldolase class I"/>
    <property type="match status" value="1"/>
</dbReference>
<dbReference type="AlphaFoldDB" id="A0A4R6RJU5"/>
<evidence type="ECO:0000256" key="6">
    <source>
        <dbReference type="ARBA" id="ARBA00047628"/>
    </source>
</evidence>
<comment type="catalytic activity">
    <reaction evidence="6">
        <text>2 D-glyceraldehyde 3-phosphate = 4-(hydroxymethyl)-2-furancarboxaldehyde phosphate + phosphate + 2 H2O</text>
        <dbReference type="Rhea" id="RHEA:43536"/>
        <dbReference type="ChEBI" id="CHEBI:15377"/>
        <dbReference type="ChEBI" id="CHEBI:43474"/>
        <dbReference type="ChEBI" id="CHEBI:59776"/>
        <dbReference type="ChEBI" id="CHEBI:83407"/>
        <dbReference type="EC" id="4.2.3.153"/>
    </reaction>
</comment>
<dbReference type="GO" id="GO:0016829">
    <property type="term" value="F:lyase activity"/>
    <property type="evidence" value="ECO:0007669"/>
    <property type="project" value="UniProtKB-KW"/>
</dbReference>
<dbReference type="InterPro" id="IPR007565">
    <property type="entry name" value="4HFCP_synth"/>
</dbReference>
<comment type="function">
    <text evidence="1">Catalyzes the formation of 4-(hydroxymethyl)-2-furancarboxaldehyde phosphate (4-HFC-P) from two molecules of glyceraldehyde-3-P (GA-3-P).</text>
</comment>
<evidence type="ECO:0000313" key="8">
    <source>
        <dbReference type="EMBL" id="TDP86911.1"/>
    </source>
</evidence>
<name>A0A4R6RJU5_9HYPH</name>
<dbReference type="Proteomes" id="UP000294547">
    <property type="component" value="Unassembled WGS sequence"/>
</dbReference>
<reference evidence="8 9" key="1">
    <citation type="submission" date="2019-03" db="EMBL/GenBank/DDBJ databases">
        <title>Genomic Encyclopedia of Type Strains, Phase IV (KMG-IV): sequencing the most valuable type-strain genomes for metagenomic binning, comparative biology and taxonomic classification.</title>
        <authorList>
            <person name="Goeker M."/>
        </authorList>
    </citation>
    <scope>NUCLEOTIDE SEQUENCE [LARGE SCALE GENOMIC DNA]</scope>
    <source>
        <strain evidence="8 9">DSM 102969</strain>
    </source>
</reference>
<proteinExistence type="predicted"/>
<keyword evidence="4" id="KW-0704">Schiff base</keyword>
<dbReference type="SUPFAM" id="SSF51366">
    <property type="entry name" value="Ribulose-phoshate binding barrel"/>
    <property type="match status" value="1"/>
</dbReference>
<evidence type="ECO:0000256" key="3">
    <source>
        <dbReference type="ARBA" id="ARBA00023239"/>
    </source>
</evidence>
<evidence type="ECO:0000313" key="9">
    <source>
        <dbReference type="Proteomes" id="UP000294547"/>
    </source>
</evidence>
<organism evidence="8 9">
    <name type="scientific">Oharaeibacter diazotrophicus</name>
    <dbReference type="NCBI Taxonomy" id="1920512"/>
    <lineage>
        <taxon>Bacteria</taxon>
        <taxon>Pseudomonadati</taxon>
        <taxon>Pseudomonadota</taxon>
        <taxon>Alphaproteobacteria</taxon>
        <taxon>Hyphomicrobiales</taxon>
        <taxon>Pleomorphomonadaceae</taxon>
        <taxon>Oharaeibacter</taxon>
    </lineage>
</organism>
<dbReference type="Pfam" id="PF04476">
    <property type="entry name" value="4HFCP_synth"/>
    <property type="match status" value="1"/>
</dbReference>
<sequence>MTALLVSVTSAAEAAAAVEAGAKVIDAKDPTAGALGALPPDTVRAIVAAVAGRVPVSAAAGDAPDVDAAAALADTGADYVKVPVGRGEAGAAALSAFGAALGARTKLVAVFAADREPDLDLVDTAAAAGFAGVMLDTVEKGAGLLDATDLAEVARFVAAGHRNKLLVGLAGSLRVVDVGTLLPLQPDLVGFRGGVCVDGDRRKALDPARVRAVATAIAVHAARRLAGA</sequence>
<dbReference type="InterPro" id="IPR011060">
    <property type="entry name" value="RibuloseP-bd_barrel"/>
</dbReference>
<comment type="caution">
    <text evidence="8">The sequence shown here is derived from an EMBL/GenBank/DDBJ whole genome shotgun (WGS) entry which is preliminary data.</text>
</comment>